<dbReference type="Pfam" id="PF07501">
    <property type="entry name" value="G5"/>
    <property type="match status" value="1"/>
</dbReference>
<feature type="domain" description="G5" evidence="3">
    <location>
        <begin position="205"/>
        <end position="285"/>
    </location>
</feature>
<accession>A0ABU6P5H5</accession>
<dbReference type="Proteomes" id="UP001342826">
    <property type="component" value="Unassembled WGS sequence"/>
</dbReference>
<dbReference type="Gene3D" id="2.20.230.10">
    <property type="entry name" value="Resuscitation-promoting factor rpfb"/>
    <property type="match status" value="1"/>
</dbReference>
<dbReference type="RefSeq" id="WP_066227578.1">
    <property type="nucleotide sequence ID" value="NZ_JARTFQ010000014.1"/>
</dbReference>
<gene>
    <name evidence="4" type="ORF">P9271_23125</name>
</gene>
<keyword evidence="1 2" id="KW-0732">Signal</keyword>
<dbReference type="EMBL" id="JARTFS010000026">
    <property type="protein sequence ID" value="MED4404178.1"/>
    <property type="molecule type" value="Genomic_DNA"/>
</dbReference>
<organism evidence="4 5">
    <name type="scientific">Metabacillus fastidiosus</name>
    <dbReference type="NCBI Taxonomy" id="1458"/>
    <lineage>
        <taxon>Bacteria</taxon>
        <taxon>Bacillati</taxon>
        <taxon>Bacillota</taxon>
        <taxon>Bacilli</taxon>
        <taxon>Bacillales</taxon>
        <taxon>Bacillaceae</taxon>
        <taxon>Metabacillus</taxon>
    </lineage>
</organism>
<dbReference type="InterPro" id="IPR010611">
    <property type="entry name" value="3D_dom"/>
</dbReference>
<dbReference type="GeneID" id="301140529"/>
<evidence type="ECO:0000259" key="3">
    <source>
        <dbReference type="PROSITE" id="PS51109"/>
    </source>
</evidence>
<dbReference type="CDD" id="cd22786">
    <property type="entry name" value="DPBB_YuiC-like"/>
    <property type="match status" value="1"/>
</dbReference>
<dbReference type="Pfam" id="PF06725">
    <property type="entry name" value="3D"/>
    <property type="match status" value="1"/>
</dbReference>
<dbReference type="PANTHER" id="PTHR39160">
    <property type="entry name" value="CELL WALL-BINDING PROTEIN YOCH"/>
    <property type="match status" value="1"/>
</dbReference>
<comment type="caution">
    <text evidence="4">The sequence shown here is derived from an EMBL/GenBank/DDBJ whole genome shotgun (WGS) entry which is preliminary data.</text>
</comment>
<dbReference type="InterPro" id="IPR051933">
    <property type="entry name" value="Resuscitation_pf_RpfB"/>
</dbReference>
<name>A0ABU6P5H5_9BACI</name>
<evidence type="ECO:0000313" key="5">
    <source>
        <dbReference type="Proteomes" id="UP001342826"/>
    </source>
</evidence>
<evidence type="ECO:0000256" key="1">
    <source>
        <dbReference type="ARBA" id="ARBA00022729"/>
    </source>
</evidence>
<dbReference type="SMART" id="SM01208">
    <property type="entry name" value="G5"/>
    <property type="match status" value="1"/>
</dbReference>
<dbReference type="InterPro" id="IPR036908">
    <property type="entry name" value="RlpA-like_sf"/>
</dbReference>
<proteinExistence type="predicted"/>
<dbReference type="Pfam" id="PF03990">
    <property type="entry name" value="DUF348"/>
    <property type="match status" value="3"/>
</dbReference>
<evidence type="ECO:0000313" key="4">
    <source>
        <dbReference type="EMBL" id="MED4404178.1"/>
    </source>
</evidence>
<dbReference type="Gene3D" id="2.40.40.10">
    <property type="entry name" value="RlpA-like domain"/>
    <property type="match status" value="1"/>
</dbReference>
<dbReference type="SUPFAM" id="SSF50685">
    <property type="entry name" value="Barwin-like endoglucanases"/>
    <property type="match status" value="1"/>
</dbReference>
<protein>
    <submittedName>
        <fullName evidence="4">Ubiquitin-like domain-containing protein</fullName>
    </submittedName>
</protein>
<dbReference type="InterPro" id="IPR007137">
    <property type="entry name" value="DUF348"/>
</dbReference>
<dbReference type="InterPro" id="IPR011098">
    <property type="entry name" value="G5_dom"/>
</dbReference>
<dbReference type="PROSITE" id="PS51109">
    <property type="entry name" value="G5"/>
    <property type="match status" value="1"/>
</dbReference>
<dbReference type="PANTHER" id="PTHR39160:SF4">
    <property type="entry name" value="RESUSCITATION-PROMOTING FACTOR RPFB"/>
    <property type="match status" value="1"/>
</dbReference>
<reference evidence="4 5" key="1">
    <citation type="submission" date="2023-03" db="EMBL/GenBank/DDBJ databases">
        <title>Bacillus Genome Sequencing.</title>
        <authorList>
            <person name="Dunlap C."/>
        </authorList>
    </citation>
    <scope>NUCLEOTIDE SEQUENCE [LARGE SCALE GENOMIC DNA]</scope>
    <source>
        <strain evidence="4 5">NRS-1717</strain>
    </source>
</reference>
<evidence type="ECO:0000256" key="2">
    <source>
        <dbReference type="SAM" id="SignalP"/>
    </source>
</evidence>
<sequence length="396" mass="43573">MKKLFSKKLLKNKYVLTAAGVLFIGSGTAYGTYEGTKDTVKLSLNGEQQSIRTHADTVNDVLEEYEVDIRKEDHISPSPSSKIKNQMEIEYEASIPVEITLDNERRTIWTTAETVKDLIEEEKIAIAEHDKVSSSLDTKIKKNMAINIEKAISLTLNVGGEQQQVWTTSTTVADFLKEKNVKLNDLDKIEPALTEKLNGKDVITVTRVEKVTDVVEEPIAFNTVTKKDHNISKGKEKVIDPGEKGKQEKHYEVIIENGKEVSRKLIKMEKLKDSKDRVVAQGTKVEQQATQVSRGGTSSGGKEMYVTATAYTASCNGCSGTTRTGLNLRANPNAKVIAVDPSVIPLGSKVHVEGYGYAIASDTGGAIKGNKIDVFVPDTATAYRWGNKRVKIKIIN</sequence>
<feature type="signal peptide" evidence="2">
    <location>
        <begin position="1"/>
        <end position="31"/>
    </location>
</feature>
<feature type="chain" id="PRO_5046747836" evidence="2">
    <location>
        <begin position="32"/>
        <end position="396"/>
    </location>
</feature>
<keyword evidence="5" id="KW-1185">Reference proteome</keyword>